<dbReference type="SUPFAM" id="SSF48208">
    <property type="entry name" value="Six-hairpin glycosidases"/>
    <property type="match status" value="1"/>
</dbReference>
<evidence type="ECO:0000313" key="4">
    <source>
        <dbReference type="EMBL" id="HIU29644.1"/>
    </source>
</evidence>
<dbReference type="InterPro" id="IPR054363">
    <property type="entry name" value="GH95_cat"/>
</dbReference>
<feature type="domain" description="Alpha fucosidase A-like C-terminal" evidence="2">
    <location>
        <begin position="674"/>
        <end position="737"/>
    </location>
</feature>
<dbReference type="InterPro" id="IPR012341">
    <property type="entry name" value="6hp_glycosidase-like_sf"/>
</dbReference>
<dbReference type="Pfam" id="PF22124">
    <property type="entry name" value="Glyco_hydro_95_cat"/>
    <property type="match status" value="1"/>
</dbReference>
<dbReference type="PANTHER" id="PTHR31084">
    <property type="entry name" value="ALPHA-L-FUCOSIDASE 2"/>
    <property type="match status" value="1"/>
</dbReference>
<organism evidence="4 5">
    <name type="scientific">Candidatus Egerieisoma faecipullorum</name>
    <dbReference type="NCBI Taxonomy" id="2840963"/>
    <lineage>
        <taxon>Bacteria</taxon>
        <taxon>Bacillati</taxon>
        <taxon>Bacillota</taxon>
        <taxon>Clostridia</taxon>
        <taxon>Eubacteriales</taxon>
        <taxon>Clostridiaceae</taxon>
        <taxon>Clostridiaceae incertae sedis</taxon>
        <taxon>Candidatus Egerieisoma</taxon>
    </lineage>
</organism>
<feature type="domain" description="Glycosyl hydrolase family 95 catalytic" evidence="3">
    <location>
        <begin position="272"/>
        <end position="672"/>
    </location>
</feature>
<reference evidence="4" key="2">
    <citation type="journal article" date="2021" name="PeerJ">
        <title>Extensive microbial diversity within the chicken gut microbiome revealed by metagenomics and culture.</title>
        <authorList>
            <person name="Gilroy R."/>
            <person name="Ravi A."/>
            <person name="Getino M."/>
            <person name="Pursley I."/>
            <person name="Horton D.L."/>
            <person name="Alikhan N.F."/>
            <person name="Baker D."/>
            <person name="Gharbi K."/>
            <person name="Hall N."/>
            <person name="Watson M."/>
            <person name="Adriaenssens E.M."/>
            <person name="Foster-Nyarko E."/>
            <person name="Jarju S."/>
            <person name="Secka A."/>
            <person name="Antonio M."/>
            <person name="Oren A."/>
            <person name="Chaudhuri R.R."/>
            <person name="La Ragione R."/>
            <person name="Hildebrand F."/>
            <person name="Pallen M.J."/>
        </authorList>
    </citation>
    <scope>NUCLEOTIDE SEQUENCE</scope>
    <source>
        <strain evidence="4">CHK195-4489</strain>
    </source>
</reference>
<dbReference type="Pfam" id="PF14498">
    <property type="entry name" value="Glyco_hyd_65N_2"/>
    <property type="match status" value="1"/>
</dbReference>
<dbReference type="InterPro" id="IPR049053">
    <property type="entry name" value="AFCA-like_C"/>
</dbReference>
<name>A0A9D1I7H8_9CLOT</name>
<dbReference type="InterPro" id="IPR008928">
    <property type="entry name" value="6-hairpin_glycosidase_sf"/>
</dbReference>
<dbReference type="GO" id="GO:0005975">
    <property type="term" value="P:carbohydrate metabolic process"/>
    <property type="evidence" value="ECO:0007669"/>
    <property type="project" value="InterPro"/>
</dbReference>
<dbReference type="Proteomes" id="UP000824089">
    <property type="component" value="Unassembled WGS sequence"/>
</dbReference>
<evidence type="ECO:0000259" key="2">
    <source>
        <dbReference type="Pfam" id="PF21307"/>
    </source>
</evidence>
<gene>
    <name evidence="4" type="ORF">IAD50_05045</name>
</gene>
<dbReference type="InterPro" id="IPR016518">
    <property type="entry name" value="Alpha-L-fucosidase"/>
</dbReference>
<evidence type="ECO:0000259" key="3">
    <source>
        <dbReference type="Pfam" id="PF22124"/>
    </source>
</evidence>
<dbReference type="GO" id="GO:0004560">
    <property type="term" value="F:alpha-L-fucosidase activity"/>
    <property type="evidence" value="ECO:0007669"/>
    <property type="project" value="InterPro"/>
</dbReference>
<sequence>MSKLWYQEPAADWNHALPLGNGSMGAMCFGGTIQDRWSLNDDTIYSGGFIDRVNPDAREGIEAVRRLLSEGRLAEAEELAEEAVMGVPEGERAYEPLCELIAQFKTPRRTHYHSPIQARWLDGRNMQDFEPQEGVSGYCRSLDLDRGIHRVSYTLDEIAFVRESFVSYPAGVLVIRMESGDWRAFLRRAGRVTAHRQLDRHTVSLEGCTANGGTGFCCILRAIEGDCTVVGDMLKGRGHAVLLAASATSFRDGVDFLQAALGRLDRAERKGYAALLEEHISDFTPLMDRCRLELPRDPALEELSHRERLGRVQAGESDLGLVEDLFSMGRYLLISGSRPGSMPLNLQGIWNQHYTPPWDSKYTININTEMNYWPAEVCGLSELHMPLLAHLKRMVPHGREVARRMYGARGWVAHHNTDVWGDCAPQDNCLTASLWPMGGAWLSLHIWEHYCFTLDFDFLKEYYPVLAEAALFFLDTLIPDRDGRLRVSPSLSPENVYRLPNGQTGSLCDDAAMDQQILFELFTAVIRGGELLGRDVDVYRALIGKLRPVEVAPDGRILEWMSEDKQETEPGHRHMSHLFALYPGRQITGETPNAMMAARRTLENRLSHGGGHTGWSRAWMINFWARLRDGQMAGENVRLLLAQSTLPNLFDNHPPFQIDGNFGLTAGIAEMLLQSHEGKLRLLPALPPAWNAGSVRGLRARGGYTVDLSWKDGALSEAVVKADFDGTLTLADGRSFAHKSGETLHIL</sequence>
<dbReference type="InterPro" id="IPR027414">
    <property type="entry name" value="GH95_N_dom"/>
</dbReference>
<evidence type="ECO:0000259" key="1">
    <source>
        <dbReference type="Pfam" id="PF14498"/>
    </source>
</evidence>
<proteinExistence type="predicted"/>
<protein>
    <submittedName>
        <fullName evidence="4">Glycoside hydrolase family 95 protein</fullName>
    </submittedName>
</protein>
<comment type="caution">
    <text evidence="4">The sequence shown here is derived from an EMBL/GenBank/DDBJ whole genome shotgun (WGS) entry which is preliminary data.</text>
</comment>
<accession>A0A9D1I7H8</accession>
<feature type="domain" description="Glycosyl hydrolase family 95 N-terminal" evidence="1">
    <location>
        <begin position="4"/>
        <end position="251"/>
    </location>
</feature>
<dbReference type="AlphaFoldDB" id="A0A9D1I7H8"/>
<dbReference type="Pfam" id="PF21307">
    <property type="entry name" value="Glyco_hydro_95_C"/>
    <property type="match status" value="1"/>
</dbReference>
<dbReference type="PANTHER" id="PTHR31084:SF0">
    <property type="entry name" value="ALPHA-L-FUCOSIDASE 2"/>
    <property type="match status" value="1"/>
</dbReference>
<dbReference type="PIRSF" id="PIRSF007663">
    <property type="entry name" value="UCP007663"/>
    <property type="match status" value="1"/>
</dbReference>
<reference evidence="4" key="1">
    <citation type="submission" date="2020-10" db="EMBL/GenBank/DDBJ databases">
        <authorList>
            <person name="Gilroy R."/>
        </authorList>
    </citation>
    <scope>NUCLEOTIDE SEQUENCE</scope>
    <source>
        <strain evidence="4">CHK195-4489</strain>
    </source>
</reference>
<keyword evidence="4" id="KW-0378">Hydrolase</keyword>
<dbReference type="EMBL" id="DVMM01000102">
    <property type="protein sequence ID" value="HIU29644.1"/>
    <property type="molecule type" value="Genomic_DNA"/>
</dbReference>
<dbReference type="Gene3D" id="1.50.10.10">
    <property type="match status" value="1"/>
</dbReference>
<evidence type="ECO:0000313" key="5">
    <source>
        <dbReference type="Proteomes" id="UP000824089"/>
    </source>
</evidence>